<feature type="coiled-coil region" evidence="1">
    <location>
        <begin position="49"/>
        <end position="76"/>
    </location>
</feature>
<proteinExistence type="predicted"/>
<dbReference type="AlphaFoldDB" id="A0A449I3I3"/>
<sequence>MIKQDYLIRMIQEIITLVVNAILNKKRIQQKEWKEYDAMAEQVLGLSSKELLNIDIQELIEKYKEETDRTDKIELAGINMLRLSEEIEDNILLKSRLRQDGLQLLKYVQKEADAYSLQREYLIKLLETNN</sequence>
<reference evidence="3 5" key="1">
    <citation type="submission" date="2019-02" db="EMBL/GenBank/DDBJ databases">
        <authorList>
            <consortium name="Pathogen Informatics"/>
        </authorList>
    </citation>
    <scope>NUCLEOTIDE SEQUENCE [LARGE SCALE GENOMIC DNA]</scope>
    <source>
        <strain evidence="3 5">3012STDY7078512</strain>
    </source>
</reference>
<dbReference type="RefSeq" id="WP_131752181.1">
    <property type="nucleotide sequence ID" value="NZ_CAACYH010000004.1"/>
</dbReference>
<evidence type="ECO:0000256" key="1">
    <source>
        <dbReference type="SAM" id="Coils"/>
    </source>
</evidence>
<evidence type="ECO:0000313" key="4">
    <source>
        <dbReference type="Proteomes" id="UP000295600"/>
    </source>
</evidence>
<evidence type="ECO:0000313" key="5">
    <source>
        <dbReference type="Proteomes" id="UP000396835"/>
    </source>
</evidence>
<dbReference type="EMBL" id="SLXB01000003">
    <property type="protein sequence ID" value="TCO95273.1"/>
    <property type="molecule type" value="Genomic_DNA"/>
</dbReference>
<reference evidence="2 4" key="2">
    <citation type="submission" date="2019-03" db="EMBL/GenBank/DDBJ databases">
        <title>Genomic Encyclopedia of Type Strains, Phase IV (KMG-IV): sequencing the most valuable type-strain genomes for metagenomic binning, comparative biology and taxonomic classification.</title>
        <authorList>
            <person name="Goeker M."/>
        </authorList>
    </citation>
    <scope>NUCLEOTIDE SEQUENCE [LARGE SCALE GENOMIC DNA]</scope>
    <source>
        <strain evidence="2 4">DSM 23917</strain>
    </source>
</reference>
<protein>
    <submittedName>
        <fullName evidence="3">Uncharacterized protein</fullName>
    </submittedName>
</protein>
<accession>A0A449I3I3</accession>
<keyword evidence="1" id="KW-0175">Coiled coil</keyword>
<evidence type="ECO:0000313" key="2">
    <source>
        <dbReference type="EMBL" id="TCO95273.1"/>
    </source>
</evidence>
<dbReference type="Proteomes" id="UP000295600">
    <property type="component" value="Unassembled WGS sequence"/>
</dbReference>
<dbReference type="OrthoDB" id="1121032at2"/>
<gene>
    <name evidence="2" type="ORF">EV202_103153</name>
    <name evidence="3" type="ORF">NCTC7812_01580</name>
</gene>
<evidence type="ECO:0000313" key="3">
    <source>
        <dbReference type="EMBL" id="VFB14043.1"/>
    </source>
</evidence>
<dbReference type="Proteomes" id="UP000396835">
    <property type="component" value="Unassembled WGS sequence"/>
</dbReference>
<dbReference type="EMBL" id="CAACYH010000004">
    <property type="protein sequence ID" value="VFB14043.1"/>
    <property type="molecule type" value="Genomic_DNA"/>
</dbReference>
<name>A0A449I3I3_9BACE</name>
<organism evidence="3 5">
    <name type="scientific">Prevotella heparinolytica</name>
    <dbReference type="NCBI Taxonomy" id="28113"/>
    <lineage>
        <taxon>Bacteria</taxon>
        <taxon>Pseudomonadati</taxon>
        <taxon>Bacteroidota</taxon>
        <taxon>Bacteroidia</taxon>
        <taxon>Bacteroidales</taxon>
        <taxon>Bacteroidaceae</taxon>
        <taxon>Bacteroides</taxon>
    </lineage>
</organism>